<accession>A0A1J1E9Y2</accession>
<name>A0A1J1E9Y2_9FLAO</name>
<dbReference type="InterPro" id="IPR025668">
    <property type="entry name" value="Tnp_DDE_dom"/>
</dbReference>
<gene>
    <name evidence="2" type="ORF">JBKA6_0718</name>
</gene>
<evidence type="ECO:0000259" key="1">
    <source>
        <dbReference type="Pfam" id="PF13612"/>
    </source>
</evidence>
<dbReference type="Proteomes" id="UP000243197">
    <property type="component" value="Chromosome"/>
</dbReference>
<keyword evidence="3" id="KW-1185">Reference proteome</keyword>
<dbReference type="RefSeq" id="WP_096685945.1">
    <property type="nucleotide sequence ID" value="NZ_AP014564.1"/>
</dbReference>
<dbReference type="Pfam" id="PF13612">
    <property type="entry name" value="DDE_Tnp_1_3"/>
    <property type="match status" value="1"/>
</dbReference>
<organism evidence="2 3">
    <name type="scientific">Ichthyobacterium seriolicida</name>
    <dbReference type="NCBI Taxonomy" id="242600"/>
    <lineage>
        <taxon>Bacteria</taxon>
        <taxon>Pseudomonadati</taxon>
        <taxon>Bacteroidota</taxon>
        <taxon>Flavobacteriia</taxon>
        <taxon>Flavobacteriales</taxon>
        <taxon>Ichthyobacteriaceae</taxon>
        <taxon>Ichthyobacterium</taxon>
    </lineage>
</organism>
<protein>
    <submittedName>
        <fullName evidence="2">Transposase</fullName>
    </submittedName>
</protein>
<dbReference type="OrthoDB" id="706456at2"/>
<evidence type="ECO:0000313" key="3">
    <source>
        <dbReference type="Proteomes" id="UP000243197"/>
    </source>
</evidence>
<sequence>MIICSKITEIFCLVDEFCKKYSQVIDKALLGNKSKRPCRMSSSEIITIMIIFQHSSMRNFKHFYLNYLQKHMTKEFPKTVSYNRFVELMQQNLLPLTLFLKTFCLGKCTGISFVDSTPIRVCKHKRISRNKVFKGIANVGKSTMCWFYGFKLHIVTNDRGEILNFCITRANEDDRTPLKDERFLTKIFGKLFGDKGYISKDLRKNLFEKGVELITSVKNNMKNALMPMIDKLLLRKRSIIETINDQLKNICQIEHSRHRSFANFLTNIISGLIAYSFSPKKPSIKYPIVGNASINSVY</sequence>
<dbReference type="AlphaFoldDB" id="A0A1J1E9Y2"/>
<dbReference type="EMBL" id="AP014564">
    <property type="protein sequence ID" value="BAV94731.1"/>
    <property type="molecule type" value="Genomic_DNA"/>
</dbReference>
<dbReference type="NCBIfam" id="NF033520">
    <property type="entry name" value="transpos_IS982"/>
    <property type="match status" value="1"/>
</dbReference>
<proteinExistence type="predicted"/>
<evidence type="ECO:0000313" key="2">
    <source>
        <dbReference type="EMBL" id="BAV94731.1"/>
    </source>
</evidence>
<feature type="domain" description="Transposase DDE" evidence="1">
    <location>
        <begin position="106"/>
        <end position="260"/>
    </location>
</feature>
<reference evidence="2 3" key="1">
    <citation type="submission" date="2014-03" db="EMBL/GenBank/DDBJ databases">
        <title>complete genome sequence of Flavobacteriaceae bacterium JBKA-6.</title>
        <authorList>
            <person name="Takano T."/>
            <person name="Nakamura Y."/>
            <person name="Takuma S."/>
            <person name="Yasuike M."/>
            <person name="Matsuyama T."/>
            <person name="Sakai T."/>
            <person name="Fujiwara A."/>
            <person name="Kimoto K."/>
            <person name="Fukuda Y."/>
            <person name="Kondo H."/>
            <person name="Hirono I."/>
            <person name="Nakayasu C."/>
        </authorList>
    </citation>
    <scope>NUCLEOTIDE SEQUENCE [LARGE SCALE GENOMIC DNA]</scope>
    <source>
        <strain evidence="2 3">JBKA-6</strain>
    </source>
</reference>
<dbReference type="KEGG" id="ise:JBKA6_0718"/>